<dbReference type="OrthoDB" id="9799024at2"/>
<dbReference type="PANTHER" id="PTHR21240:SF28">
    <property type="entry name" value="ISO-OROTATE DECARBOXYLASE (EUROFUNG)"/>
    <property type="match status" value="1"/>
</dbReference>
<keyword evidence="3" id="KW-0378">Hydrolase</keyword>
<dbReference type="Proteomes" id="UP000324853">
    <property type="component" value="Unassembled WGS sequence"/>
</dbReference>
<dbReference type="GO" id="GO:0019748">
    <property type="term" value="P:secondary metabolic process"/>
    <property type="evidence" value="ECO:0007669"/>
    <property type="project" value="TreeGrafter"/>
</dbReference>
<reference evidence="3 4" key="1">
    <citation type="submission" date="2019-08" db="EMBL/GenBank/DDBJ databases">
        <title>Bradyrhizobium hipponensis sp. nov., a rhizobium isolated from a Lupinus angustifolius root nodule in Tunisia.</title>
        <authorList>
            <person name="Off K."/>
            <person name="Rejili M."/>
            <person name="Mars M."/>
            <person name="Brachmann A."/>
            <person name="Marin M."/>
        </authorList>
    </citation>
    <scope>NUCLEOTIDE SEQUENCE [LARGE SCALE GENOMIC DNA]</scope>
    <source>
        <strain evidence="3 4">CTAW11</strain>
    </source>
</reference>
<dbReference type="GO" id="GO:0016831">
    <property type="term" value="F:carboxy-lyase activity"/>
    <property type="evidence" value="ECO:0007669"/>
    <property type="project" value="InterPro"/>
</dbReference>
<dbReference type="SUPFAM" id="SSF51556">
    <property type="entry name" value="Metallo-dependent hydrolases"/>
    <property type="match status" value="1"/>
</dbReference>
<dbReference type="InterPro" id="IPR006680">
    <property type="entry name" value="Amidohydro-rel"/>
</dbReference>
<dbReference type="PANTHER" id="PTHR21240">
    <property type="entry name" value="2-AMINO-3-CARBOXYLMUCONATE-6-SEMIALDEHYDE DECARBOXYLASE"/>
    <property type="match status" value="1"/>
</dbReference>
<organism evidence="3 4">
    <name type="scientific">Bradyrhizobium cytisi</name>
    <dbReference type="NCBI Taxonomy" id="515489"/>
    <lineage>
        <taxon>Bacteria</taxon>
        <taxon>Pseudomonadati</taxon>
        <taxon>Pseudomonadota</taxon>
        <taxon>Alphaproteobacteria</taxon>
        <taxon>Hyphomicrobiales</taxon>
        <taxon>Nitrobacteraceae</taxon>
        <taxon>Bradyrhizobium</taxon>
    </lineage>
</organism>
<keyword evidence="1" id="KW-0456">Lyase</keyword>
<feature type="domain" description="Amidohydrolase-related" evidence="2">
    <location>
        <begin position="23"/>
        <end position="365"/>
    </location>
</feature>
<evidence type="ECO:0000259" key="2">
    <source>
        <dbReference type="Pfam" id="PF04909"/>
    </source>
</evidence>
<dbReference type="Pfam" id="PF04909">
    <property type="entry name" value="Amidohydro_2"/>
    <property type="match status" value="1"/>
</dbReference>
<proteinExistence type="predicted"/>
<dbReference type="Gene3D" id="3.20.20.140">
    <property type="entry name" value="Metal-dependent hydrolases"/>
    <property type="match status" value="1"/>
</dbReference>
<accession>A0A5S4VW82</accession>
<evidence type="ECO:0000313" key="4">
    <source>
        <dbReference type="Proteomes" id="UP000324853"/>
    </source>
</evidence>
<sequence>MQPDGVLPTGTMSIPDKLDVGCIDCDIHPAVPSLSSLLPYMDEHWRRQVAERGLELQDFSSSSFPPNIPALCRSDWRRSGGLPGSQPEELIRNGVVPFGTRAAILNPLYGVQAIADEGMAVAFARALNAWIAEEWLPYDRRLYGSIVVTPQDPGGAVEEIERWAPNERFVQVLMIASTELALGQKFYWPIYEAATKHGLPIALHAGSNYKQAPSSLGWQSFFLAEYVDHTSIFQSQILSIITHGICSKFPQLKFVCSESGFLWLPSFMWRALKSWRGMRFETPWVDRSPADIIRDCFRFTLQPIDAPLESATFGRALEQLRSEEMILFSTDYPHHHFDGSSALPGGISNELVNKICVENPLKTYPRLRRLQQ</sequence>
<evidence type="ECO:0000313" key="3">
    <source>
        <dbReference type="EMBL" id="TYL70483.1"/>
    </source>
</evidence>
<dbReference type="GO" id="GO:0005737">
    <property type="term" value="C:cytoplasm"/>
    <property type="evidence" value="ECO:0007669"/>
    <property type="project" value="TreeGrafter"/>
</dbReference>
<dbReference type="GO" id="GO:0016787">
    <property type="term" value="F:hydrolase activity"/>
    <property type="evidence" value="ECO:0007669"/>
    <property type="project" value="UniProtKB-KW"/>
</dbReference>
<dbReference type="InterPro" id="IPR032466">
    <property type="entry name" value="Metal_Hydrolase"/>
</dbReference>
<name>A0A5S4VW82_9BRAD</name>
<dbReference type="InterPro" id="IPR032465">
    <property type="entry name" value="ACMSD"/>
</dbReference>
<dbReference type="AlphaFoldDB" id="A0A5S4VW82"/>
<protein>
    <submittedName>
        <fullName evidence="3">Amidohydrolase</fullName>
    </submittedName>
</protein>
<gene>
    <name evidence="3" type="ORF">FXB38_41490</name>
</gene>
<dbReference type="EMBL" id="VSSR01000132">
    <property type="protein sequence ID" value="TYL70483.1"/>
    <property type="molecule type" value="Genomic_DNA"/>
</dbReference>
<evidence type="ECO:0000256" key="1">
    <source>
        <dbReference type="ARBA" id="ARBA00023239"/>
    </source>
</evidence>
<keyword evidence="4" id="KW-1185">Reference proteome</keyword>
<comment type="caution">
    <text evidence="3">The sequence shown here is derived from an EMBL/GenBank/DDBJ whole genome shotgun (WGS) entry which is preliminary data.</text>
</comment>
<dbReference type="RefSeq" id="WP_148756633.1">
    <property type="nucleotide sequence ID" value="NZ_VSSR01000132.1"/>
</dbReference>